<evidence type="ECO:0000256" key="1">
    <source>
        <dbReference type="SAM" id="SignalP"/>
    </source>
</evidence>
<dbReference type="OrthoDB" id="4153862at2759"/>
<dbReference type="EMBL" id="JAATWM020000005">
    <property type="protein sequence ID" value="KAF9880480.1"/>
    <property type="molecule type" value="Genomic_DNA"/>
</dbReference>
<reference evidence="2" key="2">
    <citation type="submission" date="2020-11" db="EMBL/GenBank/DDBJ databases">
        <title>Whole genome sequencing of Colletotrichum sp.</title>
        <authorList>
            <person name="Li H."/>
        </authorList>
    </citation>
    <scope>NUCLEOTIDE SEQUENCE</scope>
    <source>
        <strain evidence="2">CkLH20</strain>
    </source>
</reference>
<feature type="signal peptide" evidence="1">
    <location>
        <begin position="1"/>
        <end position="18"/>
    </location>
</feature>
<proteinExistence type="predicted"/>
<protein>
    <submittedName>
        <fullName evidence="2">Uncharacterized protein</fullName>
    </submittedName>
</protein>
<dbReference type="Proteomes" id="UP000781932">
    <property type="component" value="Unassembled WGS sequence"/>
</dbReference>
<comment type="caution">
    <text evidence="2">The sequence shown here is derived from an EMBL/GenBank/DDBJ whole genome shotgun (WGS) entry which is preliminary data.</text>
</comment>
<accession>A0A9P6IIV0</accession>
<keyword evidence="1" id="KW-0732">Signal</keyword>
<gene>
    <name evidence="2" type="ORF">CkaCkLH20_02434</name>
</gene>
<organism evidence="2 3">
    <name type="scientific">Colletotrichum karsti</name>
    <dbReference type="NCBI Taxonomy" id="1095194"/>
    <lineage>
        <taxon>Eukaryota</taxon>
        <taxon>Fungi</taxon>
        <taxon>Dikarya</taxon>
        <taxon>Ascomycota</taxon>
        <taxon>Pezizomycotina</taxon>
        <taxon>Sordariomycetes</taxon>
        <taxon>Hypocreomycetidae</taxon>
        <taxon>Glomerellales</taxon>
        <taxon>Glomerellaceae</taxon>
        <taxon>Colletotrichum</taxon>
        <taxon>Colletotrichum boninense species complex</taxon>
    </lineage>
</organism>
<feature type="chain" id="PRO_5040176284" evidence="1">
    <location>
        <begin position="19"/>
        <end position="130"/>
    </location>
</feature>
<dbReference type="RefSeq" id="XP_038749941.1">
    <property type="nucleotide sequence ID" value="XM_038885153.1"/>
</dbReference>
<dbReference type="GeneID" id="62158227"/>
<keyword evidence="3" id="KW-1185">Reference proteome</keyword>
<dbReference type="AlphaFoldDB" id="A0A9P6IIV0"/>
<sequence>MQFSITAVLLSLAAVSSAAIADVEGVRNVERSSLVLEARQNKPKATGNCCIPNTSLKQDACTDAAGAAGKCVPGGPAACGGALNCVATTSLSCDNNVKERSGVLCRFKLPNGKLQDGVNQISNLGQAKVN</sequence>
<evidence type="ECO:0000313" key="2">
    <source>
        <dbReference type="EMBL" id="KAF9880480.1"/>
    </source>
</evidence>
<name>A0A9P6IIV0_9PEZI</name>
<reference evidence="2" key="1">
    <citation type="submission" date="2020-03" db="EMBL/GenBank/DDBJ databases">
        <authorList>
            <person name="He L."/>
        </authorList>
    </citation>
    <scope>NUCLEOTIDE SEQUENCE</scope>
    <source>
        <strain evidence="2">CkLH20</strain>
    </source>
</reference>
<evidence type="ECO:0000313" key="3">
    <source>
        <dbReference type="Proteomes" id="UP000781932"/>
    </source>
</evidence>